<dbReference type="InterPro" id="IPR006015">
    <property type="entry name" value="Universal_stress_UspA"/>
</dbReference>
<evidence type="ECO:0000313" key="3">
    <source>
        <dbReference type="EMBL" id="GLC88388.1"/>
    </source>
</evidence>
<feature type="domain" description="UspA" evidence="2">
    <location>
        <begin position="5"/>
        <end position="140"/>
    </location>
</feature>
<dbReference type="Pfam" id="PF00582">
    <property type="entry name" value="Usp"/>
    <property type="match status" value="1"/>
</dbReference>
<evidence type="ECO:0000256" key="1">
    <source>
        <dbReference type="ARBA" id="ARBA00008791"/>
    </source>
</evidence>
<dbReference type="EMBL" id="BRZA01000002">
    <property type="protein sequence ID" value="GLC88388.1"/>
    <property type="molecule type" value="Genomic_DNA"/>
</dbReference>
<dbReference type="InterPro" id="IPR014729">
    <property type="entry name" value="Rossmann-like_a/b/a_fold"/>
</dbReference>
<name>A0ABQ5NJC7_9BACI</name>
<reference evidence="3" key="1">
    <citation type="submission" date="2022-08" db="EMBL/GenBank/DDBJ databases">
        <title>Draft genome sequence of Lysinibacillus sp. strain KH24.</title>
        <authorList>
            <person name="Kanbe H."/>
            <person name="Itoh H."/>
        </authorList>
    </citation>
    <scope>NUCLEOTIDE SEQUENCE</scope>
    <source>
        <strain evidence="3">KH24</strain>
    </source>
</reference>
<proteinExistence type="inferred from homology"/>
<comment type="similarity">
    <text evidence="1">Belongs to the universal stress protein A family.</text>
</comment>
<dbReference type="RefSeq" id="WP_264988153.1">
    <property type="nucleotide sequence ID" value="NZ_BRZA01000002.1"/>
</dbReference>
<dbReference type="SUPFAM" id="SSF52402">
    <property type="entry name" value="Adenine nucleotide alpha hydrolases-like"/>
    <property type="match status" value="1"/>
</dbReference>
<gene>
    <name evidence="3" type="ORF">LYSBPC_15150</name>
</gene>
<accession>A0ABQ5NJC7</accession>
<organism evidence="3 4">
    <name type="scientific">Lysinibacillus piscis</name>
    <dbReference type="NCBI Taxonomy" id="2518931"/>
    <lineage>
        <taxon>Bacteria</taxon>
        <taxon>Bacillati</taxon>
        <taxon>Bacillota</taxon>
        <taxon>Bacilli</taxon>
        <taxon>Bacillales</taxon>
        <taxon>Bacillaceae</taxon>
        <taxon>Lysinibacillus</taxon>
    </lineage>
</organism>
<dbReference type="PANTHER" id="PTHR46268:SF6">
    <property type="entry name" value="UNIVERSAL STRESS PROTEIN UP12"/>
    <property type="match status" value="1"/>
</dbReference>
<evidence type="ECO:0000313" key="4">
    <source>
        <dbReference type="Proteomes" id="UP001065593"/>
    </source>
</evidence>
<evidence type="ECO:0000259" key="2">
    <source>
        <dbReference type="Pfam" id="PF00582"/>
    </source>
</evidence>
<dbReference type="Proteomes" id="UP001065593">
    <property type="component" value="Unassembled WGS sequence"/>
</dbReference>
<protein>
    <submittedName>
        <fullName evidence="3">Universal stress protein</fullName>
    </submittedName>
</protein>
<dbReference type="Gene3D" id="3.40.50.620">
    <property type="entry name" value="HUPs"/>
    <property type="match status" value="1"/>
</dbReference>
<dbReference type="PANTHER" id="PTHR46268">
    <property type="entry name" value="STRESS RESPONSE PROTEIN NHAX"/>
    <property type="match status" value="1"/>
</dbReference>
<dbReference type="PRINTS" id="PR01438">
    <property type="entry name" value="UNVRSLSTRESS"/>
</dbReference>
<keyword evidence="4" id="KW-1185">Reference proteome</keyword>
<sequence>MTKIYSTVAVAIDFSEHSLQAFDKAIELALFYDANLMLVNVIDTKSFGAVTAYDAKYATQLKHEHTPKMEALKKKALAEGVQAVEVVIEEGSPKHVLTQLPNVDLIVCGATGLNRVEAVVLGSVSSGIMRLATCDVLLVR</sequence>
<comment type="caution">
    <text evidence="3">The sequence shown here is derived from an EMBL/GenBank/DDBJ whole genome shotgun (WGS) entry which is preliminary data.</text>
</comment>
<dbReference type="CDD" id="cd00293">
    <property type="entry name" value="USP-like"/>
    <property type="match status" value="1"/>
</dbReference>
<dbReference type="InterPro" id="IPR006016">
    <property type="entry name" value="UspA"/>
</dbReference>